<dbReference type="Pfam" id="PF09372">
    <property type="entry name" value="PRANC"/>
    <property type="match status" value="1"/>
</dbReference>
<dbReference type="InterPro" id="IPR018272">
    <property type="entry name" value="PRANC_domain"/>
</dbReference>
<evidence type="ECO:0000313" key="7">
    <source>
        <dbReference type="EMBL" id="QRM13776.1"/>
    </source>
</evidence>
<accession>Q70GT4</accession>
<organism evidence="6 8">
    <name type="scientific">Fowlpox virus</name>
    <name type="common">FPV</name>
    <dbReference type="NCBI Taxonomy" id="10261"/>
    <lineage>
        <taxon>Viruses</taxon>
        <taxon>Varidnaviria</taxon>
        <taxon>Bamfordvirae</taxon>
        <taxon>Nucleocytoviricota</taxon>
        <taxon>Pokkesviricetes</taxon>
        <taxon>Chitovirales</taxon>
        <taxon>Poxviridae</taxon>
        <taxon>Chordopoxvirinae</taxon>
        <taxon>Avipoxvirus</taxon>
        <taxon>Avipoxvirus fowlpox</taxon>
    </lineage>
</organism>
<evidence type="ECO:0000313" key="8">
    <source>
        <dbReference type="Proteomes" id="UP000150838"/>
    </source>
</evidence>
<evidence type="ECO:0000259" key="4">
    <source>
        <dbReference type="Pfam" id="PF09372"/>
    </source>
</evidence>
<feature type="repeat" description="ANK" evidence="3">
    <location>
        <begin position="156"/>
        <end position="188"/>
    </location>
</feature>
<reference evidence="6 8" key="1">
    <citation type="journal article" date="2004" name="J. Gen. Virol.">
        <title>Comparison of the genome sequence of FP9, an attenuated, tissue culture-adapted European fowlpox virus, with those of virulent American and European viruses.</title>
        <authorList>
            <person name="Skinner M.A."/>
            <person name="Laidlaw S.M."/>
        </authorList>
    </citation>
    <scope>NUCLEOTIDE SEQUENCE [LARGE SCALE GENOMIC DNA]</scope>
    <source>
        <strain evidence="6">HP1-438 Munich</strain>
    </source>
</reference>
<evidence type="ECO:0000256" key="1">
    <source>
        <dbReference type="ARBA" id="ARBA00022737"/>
    </source>
</evidence>
<dbReference type="InterPro" id="IPR036770">
    <property type="entry name" value="Ankyrin_rpt-contain_sf"/>
</dbReference>
<dbReference type="Proteomes" id="UP000515929">
    <property type="component" value="Segment"/>
</dbReference>
<accession>A0A3G2VSS7</accession>
<dbReference type="PANTHER" id="PTHR24126">
    <property type="entry name" value="ANKYRIN REPEAT, PH AND SEC7 DOMAIN CONTAINING PROTEIN SECG-RELATED"/>
    <property type="match status" value="1"/>
</dbReference>
<evidence type="ECO:0000313" key="9">
    <source>
        <dbReference type="Proteomes" id="UP000515929"/>
    </source>
</evidence>
<dbReference type="InterPro" id="IPR002110">
    <property type="entry name" value="Ankyrin_rpt"/>
</dbReference>
<evidence type="ECO:0000313" key="5">
    <source>
        <dbReference type="EMBL" id="ART91661.1"/>
    </source>
</evidence>
<dbReference type="Proteomes" id="UP000627101">
    <property type="component" value="Segment"/>
</dbReference>
<protein>
    <submittedName>
        <fullName evidence="5">Ankyrin repeat family protein</fullName>
    </submittedName>
    <submittedName>
        <fullName evidence="6">Putative ankyrin-repeat protein</fullName>
    </submittedName>
</protein>
<reference evidence="5 9" key="2">
    <citation type="submission" date="2016-05" db="EMBL/GenBank/DDBJ databases">
        <title>The analysis of a fowlpox virus genome sequence.</title>
        <authorList>
            <person name="Zhao Y."/>
            <person name="Liu S."/>
        </authorList>
    </citation>
    <scope>NUCLEOTIDE SEQUENCE [LARGE SCALE GENOMIC DNA]</scope>
    <source>
        <strain evidence="5 9">NX10</strain>
    </source>
</reference>
<reference evidence="7" key="3">
    <citation type="journal article" date="2021" name="Arch. Virol.">
        <title>Characterisation of an Australian fowlpox virus carrying a near-full-length provirus of reticuloendotheliosis virus.</title>
        <authorList>
            <person name="Sarker S."/>
            <person name="Athukorala A."/>
            <person name="Bowden T.R."/>
            <person name="Boyle D.B."/>
        </authorList>
    </citation>
    <scope>NUCLEOTIDE SEQUENCE</scope>
    <source>
        <strain evidence="7">FWPV-S</strain>
    </source>
</reference>
<evidence type="ECO:0000256" key="3">
    <source>
        <dbReference type="PROSITE-ProRule" id="PRU00023"/>
    </source>
</evidence>
<dbReference type="EMBL" id="KX196452">
    <property type="protein sequence ID" value="ART91661.1"/>
    <property type="molecule type" value="Genomic_DNA"/>
</dbReference>
<name>A0A3G2VSS7_FOWPV</name>
<dbReference type="PROSITE" id="PS50088">
    <property type="entry name" value="ANK_REPEAT"/>
    <property type="match status" value="4"/>
</dbReference>
<gene>
    <name evidence="6" type="primary">fp9.228</name>
    <name evidence="5" type="synonym">ORF228</name>
</gene>
<sequence length="525" mass="60175">MLIMSSIKELYHAVSINDRFSVVNILEKKNIPIDYINFHPDNPLLEAVKLTNTDMIKTLLDYGICINTRDILGNTALHLIAMDYYVPHNDIKHGHHNDYVFKMVPIINLFLRKKANINACNNLNQTPLHLAAESNNTTLLKILLYNNAKVNILDIYGNTCLHYAVRGRNIESIKLLLSYNVDVNIRNFTYWYSALHEAVQIGDSKISRCIVSLLLCNKANVNTRCRLNTTPIFYAINCIDTLKLLLENGADINATSDNDNAVIHLATENRRYDIIKTLLDYGADVNMIGYRGKTPLYYATENYSYRNMKLLLDHGSNPNIADHIMNTPLFISIKCTCIENTKMLLDSGADINHVNDNGETPISYLAPNLIPTPVAILVISHIVLLKTKYNHIKYLPGFIKNISVIQNFTKFNNIKKVCEDEFRFMRSVSLSANHNLSSYICNDNLRTLVRFIKNPKIYYSINKIRIYRNRLYSIIERLLNRKKLHDLVLELIKDIGVFNKLPLDIISMILDFLSDDDLALMAIFN</sequence>
<evidence type="ECO:0000313" key="6">
    <source>
        <dbReference type="EMBL" id="CAE52763.1"/>
    </source>
</evidence>
<dbReference type="PROSITE" id="PS50297">
    <property type="entry name" value="ANK_REP_REGION"/>
    <property type="match status" value="4"/>
</dbReference>
<dbReference type="Pfam" id="PF12796">
    <property type="entry name" value="Ank_2"/>
    <property type="match status" value="3"/>
</dbReference>
<dbReference type="PANTHER" id="PTHR24126:SF14">
    <property type="entry name" value="ANK_REP_REGION DOMAIN-CONTAINING PROTEIN"/>
    <property type="match status" value="1"/>
</dbReference>
<feature type="repeat" description="ANK" evidence="3">
    <location>
        <begin position="123"/>
        <end position="155"/>
    </location>
</feature>
<dbReference type="EMBL" id="AJ581527">
    <property type="protein sequence ID" value="CAE52763.1"/>
    <property type="molecule type" value="Genomic_DNA"/>
</dbReference>
<dbReference type="SUPFAM" id="SSF48403">
    <property type="entry name" value="Ankyrin repeat"/>
    <property type="match status" value="2"/>
</dbReference>
<dbReference type="PRINTS" id="PR01415">
    <property type="entry name" value="ANKYRIN"/>
</dbReference>
<dbReference type="EMBL" id="MW142017">
    <property type="protein sequence ID" value="QRM13776.1"/>
    <property type="molecule type" value="Genomic_DNA"/>
</dbReference>
<keyword evidence="1" id="KW-0677">Repeat</keyword>
<keyword evidence="2 3" id="KW-0040">ANK repeat</keyword>
<evidence type="ECO:0000256" key="2">
    <source>
        <dbReference type="ARBA" id="ARBA00023043"/>
    </source>
</evidence>
<feature type="domain" description="PRANC" evidence="4">
    <location>
        <begin position="439"/>
        <end position="520"/>
    </location>
</feature>
<feature type="repeat" description="ANK" evidence="3">
    <location>
        <begin position="258"/>
        <end position="290"/>
    </location>
</feature>
<dbReference type="Proteomes" id="UP000150838">
    <property type="component" value="Segment"/>
</dbReference>
<organismHost>
    <name type="scientific">Vertebrata</name>
    <name type="common">vertebrates</name>
    <dbReference type="NCBI Taxonomy" id="7742"/>
</organismHost>
<dbReference type="SMART" id="SM00248">
    <property type="entry name" value="ANK"/>
    <property type="match status" value="9"/>
</dbReference>
<dbReference type="Gene3D" id="1.25.40.20">
    <property type="entry name" value="Ankyrin repeat-containing domain"/>
    <property type="match status" value="2"/>
</dbReference>
<proteinExistence type="predicted"/>
<feature type="repeat" description="ANK" evidence="3">
    <location>
        <begin position="291"/>
        <end position="323"/>
    </location>
</feature>